<proteinExistence type="predicted"/>
<dbReference type="Proteomes" id="UP001056778">
    <property type="component" value="Chromosome 4"/>
</dbReference>
<dbReference type="EMBL" id="CM043018">
    <property type="protein sequence ID" value="KAI4463561.1"/>
    <property type="molecule type" value="Genomic_DNA"/>
</dbReference>
<comment type="caution">
    <text evidence="1">The sequence shown here is derived from an EMBL/GenBank/DDBJ whole genome shotgun (WGS) entry which is preliminary data.</text>
</comment>
<keyword evidence="2" id="KW-1185">Reference proteome</keyword>
<gene>
    <name evidence="1" type="ORF">MML48_4g00010519</name>
</gene>
<organism evidence="1 2">
    <name type="scientific">Holotrichia oblita</name>
    <name type="common">Chafer beetle</name>
    <dbReference type="NCBI Taxonomy" id="644536"/>
    <lineage>
        <taxon>Eukaryota</taxon>
        <taxon>Metazoa</taxon>
        <taxon>Ecdysozoa</taxon>
        <taxon>Arthropoda</taxon>
        <taxon>Hexapoda</taxon>
        <taxon>Insecta</taxon>
        <taxon>Pterygota</taxon>
        <taxon>Neoptera</taxon>
        <taxon>Endopterygota</taxon>
        <taxon>Coleoptera</taxon>
        <taxon>Polyphaga</taxon>
        <taxon>Scarabaeiformia</taxon>
        <taxon>Scarabaeidae</taxon>
        <taxon>Melolonthinae</taxon>
        <taxon>Holotrichia</taxon>
    </lineage>
</organism>
<accession>A0ACB9T9S5</accession>
<name>A0ACB9T9S5_HOLOL</name>
<evidence type="ECO:0000313" key="1">
    <source>
        <dbReference type="EMBL" id="KAI4463561.1"/>
    </source>
</evidence>
<evidence type="ECO:0000313" key="2">
    <source>
        <dbReference type="Proteomes" id="UP001056778"/>
    </source>
</evidence>
<sequence>MKLLDNPNSVKALNEYCIKSMIENMSILARTESGEIAGVCINTLTCKDDPTDEPITDSVYGKIVNFLAFVSEDSKLFEKFPGVDCFMYMSVMSVDRKFQGHGIAKVLIDKSRQVIS</sequence>
<protein>
    <submittedName>
        <fullName evidence="1">N-acetyltransferase-related</fullName>
    </submittedName>
</protein>
<reference evidence="1" key="1">
    <citation type="submission" date="2022-04" db="EMBL/GenBank/DDBJ databases">
        <title>Chromosome-scale genome assembly of Holotrichia oblita Faldermann.</title>
        <authorList>
            <person name="Rongchong L."/>
        </authorList>
    </citation>
    <scope>NUCLEOTIDE SEQUENCE</scope>
    <source>
        <strain evidence="1">81SQS9</strain>
    </source>
</reference>